<dbReference type="Proteomes" id="UP001634394">
    <property type="component" value="Unassembled WGS sequence"/>
</dbReference>
<dbReference type="InterPro" id="IPR005331">
    <property type="entry name" value="Sulfotransferase"/>
</dbReference>
<evidence type="ECO:0000256" key="4">
    <source>
        <dbReference type="ARBA" id="ARBA00022692"/>
    </source>
</evidence>
<keyword evidence="11" id="KW-1185">Reference proteome</keyword>
<dbReference type="PANTHER" id="PTHR12137">
    <property type="entry name" value="CARBOHYDRATE SULFOTRANSFERASE"/>
    <property type="match status" value="1"/>
</dbReference>
<gene>
    <name evidence="10" type="ORF">ACJMK2_039082</name>
</gene>
<evidence type="ECO:0000256" key="8">
    <source>
        <dbReference type="ARBA" id="ARBA00023180"/>
    </source>
</evidence>
<dbReference type="InterPro" id="IPR018011">
    <property type="entry name" value="Carb_sulfotrans_8-10"/>
</dbReference>
<keyword evidence="5 9" id="KW-1133">Transmembrane helix</keyword>
<dbReference type="GO" id="GO:0008146">
    <property type="term" value="F:sulfotransferase activity"/>
    <property type="evidence" value="ECO:0007669"/>
    <property type="project" value="UniProtKB-ARBA"/>
</dbReference>
<keyword evidence="9" id="KW-0735">Signal-anchor</keyword>
<dbReference type="GO" id="GO:0000139">
    <property type="term" value="C:Golgi membrane"/>
    <property type="evidence" value="ECO:0007669"/>
    <property type="project" value="UniProtKB-SubCell"/>
</dbReference>
<keyword evidence="7 9" id="KW-0472">Membrane</keyword>
<evidence type="ECO:0000313" key="10">
    <source>
        <dbReference type="EMBL" id="KAL3871059.1"/>
    </source>
</evidence>
<sequence length="463" mass="53700">MDMQTFIIAYIWRKNIFRLFSSFTIITCIAWVYFSLTGLPYLETKRSGPSSKALSTTKLIEVKADGEIKPSSKTLSTKKLIELKADGEIKLRTAYMRSICNTDLAKRYSNNIWSSRMKKNIYTYTPRERFTSKDVCFCKVPKSGSTFWGRALYMISHPELADEIERFSGLEVHGTLFNQRAIPCTDSMINNSQSFIVTRNPWTRLYSAYIDKIYLAKYAELTESLLKIENGLPDNKIIAENDCQIRIVSFERILKQVISWASYRDKLDSHFAPVSLLCDPCHYDYAFFMKQERMEQETNLALDILEVPGSLRSRLDMAQDKNYIQSTVPNLVRTTMSIFKDFNHSCLSKNDVYRRIWNVLQIKGHVSVDLTFPHQVFDNQESLVVIENALTDYVLENRLESNAAEKQRNKFLEKAYAQVSLDILRDVQRIFELDFLLFGYRVTPPGFKEDDQMFKDATALTVT</sequence>
<organism evidence="10 11">
    <name type="scientific">Sinanodonta woodiana</name>
    <name type="common">Chinese pond mussel</name>
    <name type="synonym">Anodonta woodiana</name>
    <dbReference type="NCBI Taxonomy" id="1069815"/>
    <lineage>
        <taxon>Eukaryota</taxon>
        <taxon>Metazoa</taxon>
        <taxon>Spiralia</taxon>
        <taxon>Lophotrochozoa</taxon>
        <taxon>Mollusca</taxon>
        <taxon>Bivalvia</taxon>
        <taxon>Autobranchia</taxon>
        <taxon>Heteroconchia</taxon>
        <taxon>Palaeoheterodonta</taxon>
        <taxon>Unionida</taxon>
        <taxon>Unionoidea</taxon>
        <taxon>Unionidae</taxon>
        <taxon>Unioninae</taxon>
        <taxon>Sinanodonta</taxon>
    </lineage>
</organism>
<comment type="subcellular location">
    <subcellularLocation>
        <location evidence="1 9">Golgi apparatus membrane</location>
        <topology evidence="1 9">Single-pass type II membrane protein</topology>
    </subcellularLocation>
</comment>
<proteinExistence type="inferred from homology"/>
<keyword evidence="9" id="KW-0119">Carbohydrate metabolism</keyword>
<evidence type="ECO:0000256" key="5">
    <source>
        <dbReference type="ARBA" id="ARBA00022989"/>
    </source>
</evidence>
<evidence type="ECO:0000256" key="6">
    <source>
        <dbReference type="ARBA" id="ARBA00023034"/>
    </source>
</evidence>
<feature type="transmembrane region" description="Helical" evidence="9">
    <location>
        <begin position="20"/>
        <end position="42"/>
    </location>
</feature>
<keyword evidence="8 9" id="KW-0325">Glycoprotein</keyword>
<comment type="similarity">
    <text evidence="2 9">Belongs to the sulfotransferase 2 family.</text>
</comment>
<keyword evidence="6 9" id="KW-0333">Golgi apparatus</keyword>
<evidence type="ECO:0000256" key="3">
    <source>
        <dbReference type="ARBA" id="ARBA00022679"/>
    </source>
</evidence>
<dbReference type="Pfam" id="PF03567">
    <property type="entry name" value="Sulfotransfer_2"/>
    <property type="match status" value="1"/>
</dbReference>
<dbReference type="EC" id="2.8.2.-" evidence="9"/>
<name>A0ABD3WAX5_SINWO</name>
<keyword evidence="4 9" id="KW-0812">Transmembrane</keyword>
<evidence type="ECO:0000256" key="2">
    <source>
        <dbReference type="ARBA" id="ARBA00006339"/>
    </source>
</evidence>
<dbReference type="AlphaFoldDB" id="A0ABD3WAX5"/>
<evidence type="ECO:0000256" key="1">
    <source>
        <dbReference type="ARBA" id="ARBA00004323"/>
    </source>
</evidence>
<dbReference type="PANTHER" id="PTHR12137:SF54">
    <property type="entry name" value="CARBOHYDRATE SULFOTRANSFERASE"/>
    <property type="match status" value="1"/>
</dbReference>
<reference evidence="10 11" key="1">
    <citation type="submission" date="2024-11" db="EMBL/GenBank/DDBJ databases">
        <title>Chromosome-level genome assembly of the freshwater bivalve Anodonta woodiana.</title>
        <authorList>
            <person name="Chen X."/>
        </authorList>
    </citation>
    <scope>NUCLEOTIDE SEQUENCE [LARGE SCALE GENOMIC DNA]</scope>
    <source>
        <strain evidence="10">MN2024</strain>
        <tissue evidence="10">Gills</tissue>
    </source>
</reference>
<evidence type="ECO:0000313" key="11">
    <source>
        <dbReference type="Proteomes" id="UP001634394"/>
    </source>
</evidence>
<evidence type="ECO:0000256" key="7">
    <source>
        <dbReference type="ARBA" id="ARBA00023136"/>
    </source>
</evidence>
<dbReference type="EMBL" id="JBJQND010000007">
    <property type="protein sequence ID" value="KAL3871059.1"/>
    <property type="molecule type" value="Genomic_DNA"/>
</dbReference>
<evidence type="ECO:0000256" key="9">
    <source>
        <dbReference type="RuleBase" id="RU364020"/>
    </source>
</evidence>
<accession>A0ABD3WAX5</accession>
<protein>
    <recommendedName>
        <fullName evidence="9">Carbohydrate sulfotransferase</fullName>
        <ecNumber evidence="9">2.8.2.-</ecNumber>
    </recommendedName>
</protein>
<keyword evidence="3 9" id="KW-0808">Transferase</keyword>
<comment type="caution">
    <text evidence="10">The sequence shown here is derived from an EMBL/GenBank/DDBJ whole genome shotgun (WGS) entry which is preliminary data.</text>
</comment>